<name>A0A8K1U4Q8_9VIRU</name>
<proteinExistence type="predicted"/>
<organism evidence="1">
    <name type="scientific">Riboviria sp</name>
    <dbReference type="NCBI Taxonomy" id="2585031"/>
    <lineage>
        <taxon>Viruses</taxon>
        <taxon>Riboviria</taxon>
    </lineage>
</organism>
<reference evidence="1" key="1">
    <citation type="submission" date="2020-11" db="EMBL/GenBank/DDBJ databases">
        <title>RNA virus dark matter in the feces of wild birds.</title>
        <authorList>
            <person name="Lu X."/>
            <person name="Yang X.S."/>
            <person name="Zhang W."/>
        </authorList>
    </citation>
    <scope>NUCLEOTIDE SEQUENCE</scope>
    <source>
        <strain evidence="1">Robin181con131</strain>
    </source>
</reference>
<dbReference type="EMBL" id="MW239490">
    <property type="protein sequence ID" value="UGO57542.1"/>
    <property type="molecule type" value="Genomic_RNA"/>
</dbReference>
<sequence>MTDVQNVEVQAEGASTLVDAQPANISTVVTTPQVDVPVEKQKNAGPGKAQTRKNQTGALNARFWPVTRITVGESASLTWQTITINPYTLSTRGESFNLPWRRNLWTGGSNSMGYLTTIIVQVITSRPPQVSGMIEFKDSTRGPSTRYHVELGGRIEFPVMIGVIANPVRPRHWNTPVVRTNESTVTIRYRLIAFNRTSDIADVTVNVNARPGHSTFHTPIKPKPRATSAFAQLAEDLEVLRFESDDNDYIAPPAGDEPEQGDVDDYDQEDDIDQDDYWIRAWEGSLIPGVPVAIPLNFSVIEDVSTFSDESTINQKFARFGHILPRDGDLGPHLGDYVIHTRLPTGVAASLAHVCLPDDVTDEVATRIFGLSGILDVATSALSALGGPLISGVVNTVPNLISGVVGNLLGGKPADTQQSESSEPAAVGGKIPIARFLQFLKPVAENLIEDPSFATLLLGITDLLSSDSTRAVTAIPVAVMVKMRSNVERNLYNRTITPLSSIENRVVIPQDRFSYIVEEFGYVDATFRENTRQNISFKKFMGSIVNRRRQRCVYLDEVMSYELTETENSAFQQLLGVRNRTPIDYESIRNVLRRDNSGS</sequence>
<protein>
    <submittedName>
        <fullName evidence="1">Uncharacterized protein</fullName>
    </submittedName>
</protein>
<evidence type="ECO:0000313" key="1">
    <source>
        <dbReference type="EMBL" id="UGO57542.1"/>
    </source>
</evidence>
<accession>A0A8K1U4Q8</accession>